<feature type="domain" description="Glucose-methanol-choline oxidoreductase N-terminal" evidence="10">
    <location>
        <begin position="323"/>
        <end position="337"/>
    </location>
</feature>
<evidence type="ECO:0000256" key="1">
    <source>
        <dbReference type="ARBA" id="ARBA00001974"/>
    </source>
</evidence>
<keyword evidence="8" id="KW-1133">Transmembrane helix</keyword>
<evidence type="ECO:0000256" key="8">
    <source>
        <dbReference type="SAM" id="Phobius"/>
    </source>
</evidence>
<dbReference type="EMBL" id="SEKV01000058">
    <property type="protein sequence ID" value="TFY67273.1"/>
    <property type="molecule type" value="Genomic_DNA"/>
</dbReference>
<reference evidence="11 12" key="1">
    <citation type="submission" date="2019-01" db="EMBL/GenBank/DDBJ databases">
        <title>Genome sequencing of the rare red list fungi Fomitopsis rosea.</title>
        <authorList>
            <person name="Buettner E."/>
            <person name="Kellner H."/>
        </authorList>
    </citation>
    <scope>NUCLEOTIDE SEQUENCE [LARGE SCALE GENOMIC DNA]</scope>
    <source>
        <strain evidence="11 12">DSM 105464</strain>
    </source>
</reference>
<keyword evidence="4 7" id="KW-0274">FAD</keyword>
<protein>
    <recommendedName>
        <fullName evidence="10">Glucose-methanol-choline oxidoreductase N-terminal domain-containing protein</fullName>
    </recommendedName>
</protein>
<proteinExistence type="inferred from homology"/>
<evidence type="ECO:0000256" key="3">
    <source>
        <dbReference type="ARBA" id="ARBA00022630"/>
    </source>
</evidence>
<evidence type="ECO:0000256" key="5">
    <source>
        <dbReference type="ARBA" id="ARBA00023002"/>
    </source>
</evidence>
<sequence length="699" mass="72976">MRPVALLSAASAVGAALAVAHPRDPSDDLHERQLLRRNIVYDGQIADSYDYIIVGGGTAGLVLANRLSQDSNTSVLVLEAGDSGDSVKSQIDIPSMTYYDSLVGTSYDWQYTTTAQTNSNNRQLTWPRGKVLGGSSAINGMYLVRPDALEINEWASLVDNGSIWNWDNLFADMKKSESYSAPSSSVQSVLNVQANTSAHGSDGPIHASYPGYVVPAVGAWTDTLNAVGVASSSDPDSGDGWGAFIATSAINPSNWTRSYSRSGYLDPLPPRSNLAILPNATVTKLVLSNATGGMAASSVQYASAKGATSNSVSVNKEVILAAGAVGSPQILMVSGVGPEDVLQAAGVPVNVALPGVGQHLQDHIYAEVQWKTSDQTGATMYFGNYSSGRVSSVQAPTTSTPFLSFINSATAYVNFSTLVSGADTYAQQIAAAVDTSAASLVPSQYSEVVEGYKAIYNLTAQKFLTSSVGHMEMLLSYTGAGADNQEIVAVQAALQHPFSQGRLYISSSSVFDAPVIDPNYLSHEADITTLREGLKLCRIIGNTAPLSQYMGEETAPGSSVQTDDEWDAWLAKNIYTEYHPSCSCAMLPQSLGGVVDANLKVYGLTNVRVADSSVFPFEFSAHLQAPVYGLAEQAASLIKGTYTNVDTSASASASATSAGSSATTSSGSDQKSAAFAVGVPAWTALLGLVGVLAGAGLVL</sequence>
<dbReference type="InterPro" id="IPR027424">
    <property type="entry name" value="Glucose_Oxidase_domain_2"/>
</dbReference>
<dbReference type="InterPro" id="IPR012132">
    <property type="entry name" value="GMC_OxRdtase"/>
</dbReference>
<feature type="active site" description="Proton acceptor" evidence="6">
    <location>
        <position position="622"/>
    </location>
</feature>
<dbReference type="AlphaFoldDB" id="A0A4Y9Z093"/>
<evidence type="ECO:0000256" key="4">
    <source>
        <dbReference type="ARBA" id="ARBA00022827"/>
    </source>
</evidence>
<keyword evidence="3" id="KW-0285">Flavoprotein</keyword>
<dbReference type="GO" id="GO:0050660">
    <property type="term" value="F:flavin adenine dinucleotide binding"/>
    <property type="evidence" value="ECO:0007669"/>
    <property type="project" value="InterPro"/>
</dbReference>
<evidence type="ECO:0000313" key="12">
    <source>
        <dbReference type="Proteomes" id="UP000298390"/>
    </source>
</evidence>
<gene>
    <name evidence="11" type="ORF">EVJ58_g1731</name>
</gene>
<dbReference type="Pfam" id="PF05199">
    <property type="entry name" value="GMC_oxred_C"/>
    <property type="match status" value="1"/>
</dbReference>
<feature type="active site" description="Proton donor" evidence="6">
    <location>
        <position position="579"/>
    </location>
</feature>
<evidence type="ECO:0000259" key="10">
    <source>
        <dbReference type="PROSITE" id="PS00624"/>
    </source>
</evidence>
<dbReference type="PROSITE" id="PS00624">
    <property type="entry name" value="GMC_OXRED_2"/>
    <property type="match status" value="1"/>
</dbReference>
<organism evidence="11 12">
    <name type="scientific">Rhodofomes roseus</name>
    <dbReference type="NCBI Taxonomy" id="34475"/>
    <lineage>
        <taxon>Eukaryota</taxon>
        <taxon>Fungi</taxon>
        <taxon>Dikarya</taxon>
        <taxon>Basidiomycota</taxon>
        <taxon>Agaricomycotina</taxon>
        <taxon>Agaricomycetes</taxon>
        <taxon>Polyporales</taxon>
        <taxon>Rhodofomes</taxon>
    </lineage>
</organism>
<keyword evidence="5" id="KW-0560">Oxidoreductase</keyword>
<feature type="binding site" evidence="7">
    <location>
        <position position="131"/>
    </location>
    <ligand>
        <name>FAD</name>
        <dbReference type="ChEBI" id="CHEBI:57692"/>
    </ligand>
</feature>
<accession>A0A4Y9Z093</accession>
<name>A0A4Y9Z093_9APHY</name>
<keyword evidence="8" id="KW-0812">Transmembrane</keyword>
<dbReference type="SUPFAM" id="SSF51905">
    <property type="entry name" value="FAD/NAD(P)-binding domain"/>
    <property type="match status" value="1"/>
</dbReference>
<evidence type="ECO:0000313" key="11">
    <source>
        <dbReference type="EMBL" id="TFY67273.1"/>
    </source>
</evidence>
<dbReference type="Gene3D" id="3.30.560.10">
    <property type="entry name" value="Glucose Oxidase, domain 3"/>
    <property type="match status" value="1"/>
</dbReference>
<dbReference type="InterPro" id="IPR000172">
    <property type="entry name" value="GMC_OxRdtase_N"/>
</dbReference>
<evidence type="ECO:0000256" key="7">
    <source>
        <dbReference type="PIRSR" id="PIRSR000137-2"/>
    </source>
</evidence>
<dbReference type="PANTHER" id="PTHR11552">
    <property type="entry name" value="GLUCOSE-METHANOL-CHOLINE GMC OXIDOREDUCTASE"/>
    <property type="match status" value="1"/>
</dbReference>
<feature type="signal peptide" evidence="9">
    <location>
        <begin position="1"/>
        <end position="20"/>
    </location>
</feature>
<feature type="chain" id="PRO_5021501438" description="Glucose-methanol-choline oxidoreductase N-terminal domain-containing protein" evidence="9">
    <location>
        <begin position="21"/>
        <end position="699"/>
    </location>
</feature>
<dbReference type="Gene3D" id="3.50.50.60">
    <property type="entry name" value="FAD/NAD(P)-binding domain"/>
    <property type="match status" value="1"/>
</dbReference>
<evidence type="ECO:0000256" key="2">
    <source>
        <dbReference type="ARBA" id="ARBA00010790"/>
    </source>
</evidence>
<evidence type="ECO:0000256" key="9">
    <source>
        <dbReference type="SAM" id="SignalP"/>
    </source>
</evidence>
<dbReference type="GO" id="GO:0016614">
    <property type="term" value="F:oxidoreductase activity, acting on CH-OH group of donors"/>
    <property type="evidence" value="ECO:0007669"/>
    <property type="project" value="InterPro"/>
</dbReference>
<feature type="binding site" evidence="7">
    <location>
        <position position="282"/>
    </location>
    <ligand>
        <name>FAD</name>
        <dbReference type="ChEBI" id="CHEBI:57692"/>
    </ligand>
</feature>
<dbReference type="Gene3D" id="4.10.450.10">
    <property type="entry name" value="Glucose Oxidase, domain 2"/>
    <property type="match status" value="1"/>
</dbReference>
<dbReference type="STRING" id="34475.A0A4Y9Z093"/>
<comment type="similarity">
    <text evidence="2">Belongs to the GMC oxidoreductase family.</text>
</comment>
<dbReference type="Pfam" id="PF00732">
    <property type="entry name" value="GMC_oxred_N"/>
    <property type="match status" value="1"/>
</dbReference>
<evidence type="ECO:0000256" key="6">
    <source>
        <dbReference type="PIRSR" id="PIRSR000137-1"/>
    </source>
</evidence>
<dbReference type="PANTHER" id="PTHR11552:SF218">
    <property type="entry name" value="GLUCOSE-METHANOL-CHOLINE OXIDOREDUCTASE N-TERMINAL DOMAIN-CONTAINING PROTEIN"/>
    <property type="match status" value="1"/>
</dbReference>
<dbReference type="SUPFAM" id="SSF54373">
    <property type="entry name" value="FAD-linked reductases, C-terminal domain"/>
    <property type="match status" value="1"/>
</dbReference>
<comment type="cofactor">
    <cofactor evidence="1 7">
        <name>FAD</name>
        <dbReference type="ChEBI" id="CHEBI:57692"/>
    </cofactor>
</comment>
<keyword evidence="8" id="KW-0472">Membrane</keyword>
<dbReference type="PIRSF" id="PIRSF000137">
    <property type="entry name" value="Alcohol_oxidase"/>
    <property type="match status" value="1"/>
</dbReference>
<keyword evidence="9" id="KW-0732">Signal</keyword>
<dbReference type="Proteomes" id="UP000298390">
    <property type="component" value="Unassembled WGS sequence"/>
</dbReference>
<dbReference type="InterPro" id="IPR007867">
    <property type="entry name" value="GMC_OxRtase_C"/>
</dbReference>
<comment type="caution">
    <text evidence="11">The sequence shown here is derived from an EMBL/GenBank/DDBJ whole genome shotgun (WGS) entry which is preliminary data.</text>
</comment>
<feature type="transmembrane region" description="Helical" evidence="8">
    <location>
        <begin position="673"/>
        <end position="698"/>
    </location>
</feature>
<dbReference type="InterPro" id="IPR036188">
    <property type="entry name" value="FAD/NAD-bd_sf"/>
</dbReference>